<name>A0ABT2NBL4_9CYAN</name>
<dbReference type="InterPro" id="IPR050834">
    <property type="entry name" value="Glycosyltransf_2"/>
</dbReference>
<dbReference type="PANTHER" id="PTHR43685:SF11">
    <property type="entry name" value="GLYCOSYLTRANSFERASE TAGX-RELATED"/>
    <property type="match status" value="1"/>
</dbReference>
<feature type="domain" description="Glycosyltransferase 2-like" evidence="1">
    <location>
        <begin position="9"/>
        <end position="158"/>
    </location>
</feature>
<accession>A0ABT2NBL4</accession>
<dbReference type="CDD" id="cd00761">
    <property type="entry name" value="Glyco_tranf_GTA_type"/>
    <property type="match status" value="1"/>
</dbReference>
<organism evidence="2 3">
    <name type="scientific">Laspinema olomoucense D3b</name>
    <dbReference type="NCBI Taxonomy" id="2953688"/>
    <lineage>
        <taxon>Bacteria</taxon>
        <taxon>Bacillati</taxon>
        <taxon>Cyanobacteriota</taxon>
        <taxon>Cyanophyceae</taxon>
        <taxon>Oscillatoriophycideae</taxon>
        <taxon>Oscillatoriales</taxon>
        <taxon>Laspinemataceae</taxon>
        <taxon>Laspinema</taxon>
        <taxon>Laspinema olomoucense</taxon>
    </lineage>
</organism>
<dbReference type="SUPFAM" id="SSF53448">
    <property type="entry name" value="Nucleotide-diphospho-sugar transferases"/>
    <property type="match status" value="1"/>
</dbReference>
<dbReference type="Gene3D" id="3.90.550.10">
    <property type="entry name" value="Spore Coat Polysaccharide Biosynthesis Protein SpsA, Chain A"/>
    <property type="match status" value="1"/>
</dbReference>
<evidence type="ECO:0000313" key="2">
    <source>
        <dbReference type="EMBL" id="MCT7980095.1"/>
    </source>
</evidence>
<evidence type="ECO:0000313" key="3">
    <source>
        <dbReference type="Proteomes" id="UP001525961"/>
    </source>
</evidence>
<reference evidence="2 3" key="1">
    <citation type="journal article" date="2022" name="Front. Microbiol.">
        <title>High genomic differentiation and limited gene flow indicate recent cryptic speciation within the genus Laspinema (cyanobacteria).</title>
        <authorList>
            <person name="Stanojkovic A."/>
            <person name="Skoupy S."/>
            <person name="Skaloud P."/>
            <person name="Dvorak P."/>
        </authorList>
    </citation>
    <scope>NUCLEOTIDE SEQUENCE [LARGE SCALE GENOMIC DNA]</scope>
    <source>
        <strain evidence="2 3">D3b</strain>
    </source>
</reference>
<protein>
    <submittedName>
        <fullName evidence="2">Glycosyltransferase family 2 protein</fullName>
    </submittedName>
</protein>
<dbReference type="RefSeq" id="WP_261201191.1">
    <property type="nucleotide sequence ID" value="NZ_JAMXFA010000032.1"/>
</dbReference>
<dbReference type="InterPro" id="IPR029044">
    <property type="entry name" value="Nucleotide-diphossugar_trans"/>
</dbReference>
<dbReference type="PANTHER" id="PTHR43685">
    <property type="entry name" value="GLYCOSYLTRANSFERASE"/>
    <property type="match status" value="1"/>
</dbReference>
<dbReference type="Proteomes" id="UP001525961">
    <property type="component" value="Unassembled WGS sequence"/>
</dbReference>
<dbReference type="EMBL" id="JAMXFA010000032">
    <property type="protein sequence ID" value="MCT7980095.1"/>
    <property type="molecule type" value="Genomic_DNA"/>
</dbReference>
<proteinExistence type="predicted"/>
<gene>
    <name evidence="2" type="ORF">NG792_20440</name>
</gene>
<dbReference type="InterPro" id="IPR001173">
    <property type="entry name" value="Glyco_trans_2-like"/>
</dbReference>
<comment type="caution">
    <text evidence="2">The sequence shown here is derived from an EMBL/GenBank/DDBJ whole genome shotgun (WGS) entry which is preliminary data.</text>
</comment>
<dbReference type="Pfam" id="PF00535">
    <property type="entry name" value="Glycos_transf_2"/>
    <property type="match status" value="1"/>
</dbReference>
<sequence length="232" mass="26607">MRENQPLVSVIVPVYNCDRYLKEAIESILRQTHTPFEILAIDDGSTDNSAAVAGEFSASIQYYAQPHQGAGTARNYGTQLAKGNYLAFLDADDIWEENKLNRQLEAFANKPEVDIVFGQMKNFHSPELPEDVKQKVYCPPELIAGYHPGTMMIKKEAFERVGLFDTHWKLGEFIDWYLKAMEAGLKSVMLPDLVLRRRIHQTNTGIRDRDFRKDYVRIVKASLDRRRGKTQP</sequence>
<keyword evidence="3" id="KW-1185">Reference proteome</keyword>
<evidence type="ECO:0000259" key="1">
    <source>
        <dbReference type="Pfam" id="PF00535"/>
    </source>
</evidence>